<dbReference type="KEGG" id="samy:DB32_001935"/>
<dbReference type="SUPFAM" id="SSF160104">
    <property type="entry name" value="Acetoacetate decarboxylase-like"/>
    <property type="match status" value="1"/>
</dbReference>
<protein>
    <recommendedName>
        <fullName evidence="3">DUF2071 domain-containing protein</fullName>
    </recommendedName>
</protein>
<keyword evidence="2" id="KW-1185">Reference proteome</keyword>
<dbReference type="PANTHER" id="PTHR39186:SF1">
    <property type="entry name" value="DUF2071 DOMAIN-CONTAINING PROTEIN"/>
    <property type="match status" value="1"/>
</dbReference>
<dbReference type="InterPro" id="IPR018644">
    <property type="entry name" value="DUF2071"/>
</dbReference>
<accession>A0A0F6W152</accession>
<dbReference type="OrthoDB" id="150993at2"/>
<sequence length="239" mass="27092">MTLDRIAPTRRPEGANAGTQRWRELLFVHWSVSLDEVRALVPAALELDAWEGRAWIGAVPFRMEQIRPSWLPGALALDFLELNLRTYVHHRGRPGVWFFSLEASSWLAVRAARVGWSLPYWHARMRTERDGARVLYASSRRGHDARFDVDYEIGDALGASAPGTFEHFLLERYLLFAAHRGRILEGQVHHAPYPAHRARVLRLEQTLTAAAGLPALQRAPEILHWSPGVDVEVFGPRAT</sequence>
<evidence type="ECO:0008006" key="3">
    <source>
        <dbReference type="Google" id="ProtNLM"/>
    </source>
</evidence>
<gene>
    <name evidence="1" type="ORF">DB32_001935</name>
</gene>
<name>A0A0F6W152_9BACT</name>
<dbReference type="Gene3D" id="2.40.400.10">
    <property type="entry name" value="Acetoacetate decarboxylase-like"/>
    <property type="match status" value="1"/>
</dbReference>
<organism evidence="1 2">
    <name type="scientific">Sandaracinus amylolyticus</name>
    <dbReference type="NCBI Taxonomy" id="927083"/>
    <lineage>
        <taxon>Bacteria</taxon>
        <taxon>Pseudomonadati</taxon>
        <taxon>Myxococcota</taxon>
        <taxon>Polyangia</taxon>
        <taxon>Polyangiales</taxon>
        <taxon>Sandaracinaceae</taxon>
        <taxon>Sandaracinus</taxon>
    </lineage>
</organism>
<dbReference type="STRING" id="927083.DB32_001935"/>
<dbReference type="InterPro" id="IPR023375">
    <property type="entry name" value="ADC_dom_sf"/>
</dbReference>
<dbReference type="PANTHER" id="PTHR39186">
    <property type="entry name" value="DUF2071 FAMILY PROTEIN"/>
    <property type="match status" value="1"/>
</dbReference>
<reference evidence="1 2" key="1">
    <citation type="submission" date="2015-03" db="EMBL/GenBank/DDBJ databases">
        <title>Genome assembly of Sandaracinus amylolyticus DSM 53668.</title>
        <authorList>
            <person name="Sharma G."/>
            <person name="Subramanian S."/>
        </authorList>
    </citation>
    <scope>NUCLEOTIDE SEQUENCE [LARGE SCALE GENOMIC DNA]</scope>
    <source>
        <strain evidence="1 2">DSM 53668</strain>
    </source>
</reference>
<evidence type="ECO:0000313" key="1">
    <source>
        <dbReference type="EMBL" id="AKF04786.1"/>
    </source>
</evidence>
<dbReference type="Proteomes" id="UP000034883">
    <property type="component" value="Chromosome"/>
</dbReference>
<dbReference type="Pfam" id="PF09844">
    <property type="entry name" value="DUF2071"/>
    <property type="match status" value="1"/>
</dbReference>
<evidence type="ECO:0000313" key="2">
    <source>
        <dbReference type="Proteomes" id="UP000034883"/>
    </source>
</evidence>
<dbReference type="RefSeq" id="WP_053232091.1">
    <property type="nucleotide sequence ID" value="NZ_CP011125.1"/>
</dbReference>
<dbReference type="EMBL" id="CP011125">
    <property type="protein sequence ID" value="AKF04786.1"/>
    <property type="molecule type" value="Genomic_DNA"/>
</dbReference>
<dbReference type="AlphaFoldDB" id="A0A0F6W152"/>
<proteinExistence type="predicted"/>